<proteinExistence type="inferred from homology"/>
<gene>
    <name evidence="10" type="ORF">D9758_016319</name>
</gene>
<feature type="transmembrane region" description="Helical" evidence="8">
    <location>
        <begin position="102"/>
        <end position="121"/>
    </location>
</feature>
<dbReference type="EMBL" id="JAACJM010000247">
    <property type="protein sequence ID" value="KAF5335058.1"/>
    <property type="molecule type" value="Genomic_DNA"/>
</dbReference>
<dbReference type="Gene3D" id="1.20.1720.10">
    <property type="entry name" value="Multidrug resistance protein D"/>
    <property type="match status" value="1"/>
</dbReference>
<dbReference type="InterPro" id="IPR020846">
    <property type="entry name" value="MFS_dom"/>
</dbReference>
<accession>A0A8H5C4Y5</accession>
<feature type="domain" description="Major facilitator superfamily (MFS) profile" evidence="9">
    <location>
        <begin position="68"/>
        <end position="562"/>
    </location>
</feature>
<dbReference type="OrthoDB" id="10021397at2759"/>
<feature type="transmembrane region" description="Helical" evidence="8">
    <location>
        <begin position="191"/>
        <end position="215"/>
    </location>
</feature>
<feature type="transmembrane region" description="Helical" evidence="8">
    <location>
        <begin position="221"/>
        <end position="243"/>
    </location>
</feature>
<dbReference type="PRINTS" id="PR01036">
    <property type="entry name" value="TCRTETB"/>
</dbReference>
<feature type="transmembrane region" description="Helical" evidence="8">
    <location>
        <begin position="321"/>
        <end position="348"/>
    </location>
</feature>
<feature type="transmembrane region" description="Helical" evidence="8">
    <location>
        <begin position="65"/>
        <end position="90"/>
    </location>
</feature>
<dbReference type="AlphaFoldDB" id="A0A8H5C4Y5"/>
<evidence type="ECO:0000313" key="10">
    <source>
        <dbReference type="EMBL" id="KAF5335058.1"/>
    </source>
</evidence>
<feature type="transmembrane region" description="Helical" evidence="8">
    <location>
        <begin position="539"/>
        <end position="558"/>
    </location>
</feature>
<feature type="compositionally biased region" description="Polar residues" evidence="7">
    <location>
        <begin position="1"/>
        <end position="41"/>
    </location>
</feature>
<comment type="caution">
    <text evidence="10">The sequence shown here is derived from an EMBL/GenBank/DDBJ whole genome shotgun (WGS) entry which is preliminary data.</text>
</comment>
<feature type="region of interest" description="Disordered" evidence="7">
    <location>
        <begin position="1"/>
        <end position="52"/>
    </location>
</feature>
<protein>
    <recommendedName>
        <fullName evidence="9">Major facilitator superfamily (MFS) profile domain-containing protein</fullName>
    </recommendedName>
</protein>
<dbReference type="PANTHER" id="PTHR23501">
    <property type="entry name" value="MAJOR FACILITATOR SUPERFAMILY"/>
    <property type="match status" value="1"/>
</dbReference>
<evidence type="ECO:0000256" key="6">
    <source>
        <dbReference type="ARBA" id="ARBA00023136"/>
    </source>
</evidence>
<dbReference type="Pfam" id="PF07690">
    <property type="entry name" value="MFS_1"/>
    <property type="match status" value="1"/>
</dbReference>
<evidence type="ECO:0000313" key="11">
    <source>
        <dbReference type="Proteomes" id="UP000559256"/>
    </source>
</evidence>
<dbReference type="Proteomes" id="UP000559256">
    <property type="component" value="Unassembled WGS sequence"/>
</dbReference>
<evidence type="ECO:0000259" key="9">
    <source>
        <dbReference type="PROSITE" id="PS50850"/>
    </source>
</evidence>
<keyword evidence="3" id="KW-0813">Transport</keyword>
<keyword evidence="11" id="KW-1185">Reference proteome</keyword>
<dbReference type="SUPFAM" id="SSF103473">
    <property type="entry name" value="MFS general substrate transporter"/>
    <property type="match status" value="1"/>
</dbReference>
<feature type="transmembrane region" description="Helical" evidence="8">
    <location>
        <begin position="464"/>
        <end position="482"/>
    </location>
</feature>
<keyword evidence="6 8" id="KW-0472">Membrane</keyword>
<feature type="transmembrane region" description="Helical" evidence="8">
    <location>
        <begin position="255"/>
        <end position="278"/>
    </location>
</feature>
<evidence type="ECO:0000256" key="2">
    <source>
        <dbReference type="ARBA" id="ARBA00008335"/>
    </source>
</evidence>
<dbReference type="GO" id="GO:0022857">
    <property type="term" value="F:transmembrane transporter activity"/>
    <property type="evidence" value="ECO:0007669"/>
    <property type="project" value="InterPro"/>
</dbReference>
<feature type="transmembrane region" description="Helical" evidence="8">
    <location>
        <begin position="419"/>
        <end position="443"/>
    </location>
</feature>
<evidence type="ECO:0000256" key="5">
    <source>
        <dbReference type="ARBA" id="ARBA00022989"/>
    </source>
</evidence>
<dbReference type="CDD" id="cd17502">
    <property type="entry name" value="MFS_Azr1_MDR_like"/>
    <property type="match status" value="1"/>
</dbReference>
<dbReference type="InterPro" id="IPR011701">
    <property type="entry name" value="MFS"/>
</dbReference>
<evidence type="ECO:0000256" key="3">
    <source>
        <dbReference type="ARBA" id="ARBA00022448"/>
    </source>
</evidence>
<dbReference type="PANTHER" id="PTHR23501:SF189">
    <property type="entry name" value="DRUG TRANSPORTER, PUTATIVE (AFU_ORTHOLOGUE AFUA_4G03920)-RELATED"/>
    <property type="match status" value="1"/>
</dbReference>
<keyword evidence="5 8" id="KW-1133">Transmembrane helix</keyword>
<dbReference type="FunFam" id="1.20.1720.10:FF:000013">
    <property type="entry name" value="Related to multidrug resistance proteins"/>
    <property type="match status" value="1"/>
</dbReference>
<feature type="region of interest" description="Disordered" evidence="7">
    <location>
        <begin position="594"/>
        <end position="631"/>
    </location>
</feature>
<feature type="transmembrane region" description="Helical" evidence="8">
    <location>
        <begin position="393"/>
        <end position="413"/>
    </location>
</feature>
<dbReference type="Gene3D" id="1.20.1250.20">
    <property type="entry name" value="MFS general substrate transporter like domains"/>
    <property type="match status" value="1"/>
</dbReference>
<dbReference type="PROSITE" id="PS50850">
    <property type="entry name" value="MFS"/>
    <property type="match status" value="1"/>
</dbReference>
<organism evidence="10 11">
    <name type="scientific">Tetrapyrgos nigripes</name>
    <dbReference type="NCBI Taxonomy" id="182062"/>
    <lineage>
        <taxon>Eukaryota</taxon>
        <taxon>Fungi</taxon>
        <taxon>Dikarya</taxon>
        <taxon>Basidiomycota</taxon>
        <taxon>Agaricomycotina</taxon>
        <taxon>Agaricomycetes</taxon>
        <taxon>Agaricomycetidae</taxon>
        <taxon>Agaricales</taxon>
        <taxon>Marasmiineae</taxon>
        <taxon>Marasmiaceae</taxon>
        <taxon>Tetrapyrgos</taxon>
    </lineage>
</organism>
<feature type="transmembrane region" description="Helical" evidence="8">
    <location>
        <begin position="360"/>
        <end position="381"/>
    </location>
</feature>
<name>A0A8H5C4Y5_9AGAR</name>
<reference evidence="10 11" key="1">
    <citation type="journal article" date="2020" name="ISME J.">
        <title>Uncovering the hidden diversity of litter-decomposition mechanisms in mushroom-forming fungi.</title>
        <authorList>
            <person name="Floudas D."/>
            <person name="Bentzer J."/>
            <person name="Ahren D."/>
            <person name="Johansson T."/>
            <person name="Persson P."/>
            <person name="Tunlid A."/>
        </authorList>
    </citation>
    <scope>NUCLEOTIDE SEQUENCE [LARGE SCALE GENOMIC DNA]</scope>
    <source>
        <strain evidence="10 11">CBS 291.85</strain>
    </source>
</reference>
<dbReference type="InterPro" id="IPR036259">
    <property type="entry name" value="MFS_trans_sf"/>
</dbReference>
<dbReference type="GO" id="GO:0005886">
    <property type="term" value="C:plasma membrane"/>
    <property type="evidence" value="ECO:0007669"/>
    <property type="project" value="TreeGrafter"/>
</dbReference>
<feature type="transmembrane region" description="Helical" evidence="8">
    <location>
        <begin position="158"/>
        <end position="179"/>
    </location>
</feature>
<feature type="transmembrane region" description="Helical" evidence="8">
    <location>
        <begin position="133"/>
        <end position="152"/>
    </location>
</feature>
<sequence length="648" mass="69395">MTTTSPSPHASVPLSTHPTITSADLESGTVTRVHTPTTLPTPSKEKENPEPLLTDQTNLLPFKQVIIVFVSLSLCTVVSALDSVIVATSLSTVSSHFNAGSIISWVPSAYLMTSTAFQPLYGRFSDIFGRKAAICMAMGVYMVGNLIAGFSRSIIQVIVFRGVAGAGGGGIIGMMQIIISDIITLRERGKYQGIIGGVVAIGYTIGPIIGGLLAQKVSWRWCFWITLPLSLFATTVVVVVLPLKPVQGDMKKKLLIVDYVGTILTLVGCTLIMLPLIWGGVTFPWSSATVLAPLFSGILVVVIFCVWEWKGARLPIIPMYIFKHATVTGVFITMFVNGFVFFSAIYYIPQFFQVALGYSPLRAGIFLIPVVIGQMVASWIAGLTVSRTGRYRAIVYMGFAVLTIAGGCISTFSEQSSRAGMVVLMLLYGCGSGMTMQTTTVAAQASVARKDMSVVTACRNFLRMLGGAVSLPIASSLVNNALRSSMTPFSLSPSLITSIIDDPTILSNSTLTSSPPYNLTPTQVQSILSNGYTKGFSDLFIFNGSLGAVATIVAFWLIKHKELTRGDEKEWREKGLREFKEREEERLAKVRAAAARHNLKGSRKGSATATPSGAATPNLVEGADAAPADGDLEKGVINNCKDLGHDGR</sequence>
<evidence type="ECO:0000256" key="4">
    <source>
        <dbReference type="ARBA" id="ARBA00022692"/>
    </source>
</evidence>
<keyword evidence="4 8" id="KW-0812">Transmembrane</keyword>
<evidence type="ECO:0000256" key="8">
    <source>
        <dbReference type="SAM" id="Phobius"/>
    </source>
</evidence>
<evidence type="ECO:0000256" key="7">
    <source>
        <dbReference type="SAM" id="MobiDB-lite"/>
    </source>
</evidence>
<comment type="subcellular location">
    <subcellularLocation>
        <location evidence="1">Endomembrane system</location>
        <topology evidence="1">Multi-pass membrane protein</topology>
    </subcellularLocation>
</comment>
<feature type="transmembrane region" description="Helical" evidence="8">
    <location>
        <begin position="290"/>
        <end position="309"/>
    </location>
</feature>
<feature type="compositionally biased region" description="Low complexity" evidence="7">
    <location>
        <begin position="605"/>
        <end position="617"/>
    </location>
</feature>
<dbReference type="GO" id="GO:0012505">
    <property type="term" value="C:endomembrane system"/>
    <property type="evidence" value="ECO:0007669"/>
    <property type="project" value="UniProtKB-SubCell"/>
</dbReference>
<evidence type="ECO:0000256" key="1">
    <source>
        <dbReference type="ARBA" id="ARBA00004127"/>
    </source>
</evidence>
<comment type="similarity">
    <text evidence="2">Belongs to the major facilitator superfamily.</text>
</comment>